<dbReference type="InterPro" id="IPR051470">
    <property type="entry name" value="Thiol:disulfide_interchange"/>
</dbReference>
<dbReference type="InterPro" id="IPR009094">
    <property type="entry name" value="DiS-bond_isomerase_DsbC/G_N_sf"/>
</dbReference>
<dbReference type="GO" id="GO:0042597">
    <property type="term" value="C:periplasmic space"/>
    <property type="evidence" value="ECO:0007669"/>
    <property type="project" value="UniProtKB-SubCell"/>
</dbReference>
<keyword evidence="1" id="KW-0676">Redox-active center</keyword>
<dbReference type="Gene3D" id="3.10.450.70">
    <property type="entry name" value="Disulphide bond isomerase, DsbC/G, N-terminal"/>
    <property type="match status" value="1"/>
</dbReference>
<feature type="chain" id="PRO_5016485303" description="Thiol:disulfide interchange protein" evidence="1">
    <location>
        <begin position="27"/>
        <end position="260"/>
    </location>
</feature>
<comment type="caution">
    <text evidence="3">The sequence shown here is derived from an EMBL/GenBank/DDBJ whole genome shotgun (WGS) entry which is preliminary data.</text>
</comment>
<evidence type="ECO:0000256" key="1">
    <source>
        <dbReference type="RuleBase" id="RU364038"/>
    </source>
</evidence>
<organism evidence="3 4">
    <name type="scientific">Vreelandella rituensis</name>
    <dbReference type="NCBI Taxonomy" id="2282306"/>
    <lineage>
        <taxon>Bacteria</taxon>
        <taxon>Pseudomonadati</taxon>
        <taxon>Pseudomonadota</taxon>
        <taxon>Gammaproteobacteria</taxon>
        <taxon>Oceanospirillales</taxon>
        <taxon>Halomonadaceae</taxon>
        <taxon>Vreelandella</taxon>
    </lineage>
</organism>
<name>A0A368UBU7_9GAMM</name>
<protein>
    <recommendedName>
        <fullName evidence="1">Thiol:disulfide interchange protein</fullName>
    </recommendedName>
</protein>
<dbReference type="SUPFAM" id="SSF52833">
    <property type="entry name" value="Thioredoxin-like"/>
    <property type="match status" value="1"/>
</dbReference>
<dbReference type="SUPFAM" id="SSF54423">
    <property type="entry name" value="DsbC/DsbG N-terminal domain-like"/>
    <property type="match status" value="1"/>
</dbReference>
<evidence type="ECO:0000259" key="2">
    <source>
        <dbReference type="Pfam" id="PF13098"/>
    </source>
</evidence>
<dbReference type="InterPro" id="IPR036249">
    <property type="entry name" value="Thioredoxin-like_sf"/>
</dbReference>
<accession>A0A368UBU7</accession>
<comment type="subcellular location">
    <subcellularLocation>
        <location evidence="1">Periplasm</location>
    </subcellularLocation>
</comment>
<keyword evidence="4" id="KW-1185">Reference proteome</keyword>
<proteinExistence type="inferred from homology"/>
<dbReference type="Pfam" id="PF13098">
    <property type="entry name" value="Thioredoxin_2"/>
    <property type="match status" value="1"/>
</dbReference>
<dbReference type="CDD" id="cd03020">
    <property type="entry name" value="DsbA_DsbC_DsbG"/>
    <property type="match status" value="1"/>
</dbReference>
<evidence type="ECO:0000313" key="3">
    <source>
        <dbReference type="EMBL" id="RCV93912.1"/>
    </source>
</evidence>
<gene>
    <name evidence="3" type="ORF">DU506_01765</name>
</gene>
<dbReference type="AlphaFoldDB" id="A0A368UBU7"/>
<dbReference type="OrthoDB" id="5298214at2"/>
<keyword evidence="1" id="KW-0574">Periplasm</keyword>
<dbReference type="PANTHER" id="PTHR35272">
    <property type="entry name" value="THIOL:DISULFIDE INTERCHANGE PROTEIN DSBC-RELATED"/>
    <property type="match status" value="1"/>
</dbReference>
<comment type="function">
    <text evidence="1">Required for disulfide bond formation in some periplasmic proteins. Acts by transferring its disulfide bond to other proteins and is reduced in the process.</text>
</comment>
<feature type="signal peptide" evidence="1">
    <location>
        <begin position="1"/>
        <end position="26"/>
    </location>
</feature>
<dbReference type="EMBL" id="QPIJ01000001">
    <property type="protein sequence ID" value="RCV93912.1"/>
    <property type="molecule type" value="Genomic_DNA"/>
</dbReference>
<sequence length="260" mass="27597">MSMTKRLALPAMMMTTLALSISSAHAETAQDALPAPVEALMEQDLQLHSTFDLEDGLTGYAMSHNGNPVPVYVLPGNERAIIGTLIDATGMPVMDEAMSSAVHEETNALAWSLLQDAEIVVEGDPDAPNMMYTISDPNCGFCNRQWHAVEPLVEAGTLQVHHLMVGLQGPSSIAKAAAILEAEDPAAELGKHFSRFDLGGIAGIEGEEATLATLDENRAIMQKAGVTGTPASFYQDADGTIQRISGALPLEDMKARLGIE</sequence>
<dbReference type="PANTHER" id="PTHR35272:SF4">
    <property type="entry name" value="THIOL:DISULFIDE INTERCHANGE PROTEIN DSBG"/>
    <property type="match status" value="1"/>
</dbReference>
<dbReference type="RefSeq" id="WP_114485240.1">
    <property type="nucleotide sequence ID" value="NZ_CBCSHM010000001.1"/>
</dbReference>
<comment type="similarity">
    <text evidence="1">Belongs to the thioredoxin family. DsbC subfamily.</text>
</comment>
<dbReference type="InterPro" id="IPR012336">
    <property type="entry name" value="Thioredoxin-like_fold"/>
</dbReference>
<reference evidence="3 4" key="1">
    <citation type="submission" date="2018-07" db="EMBL/GenBank/DDBJ databases">
        <title>Halomonas rutogse sp. nov., isolated from Lake TangqianCo on Tibetan Plateau.</title>
        <authorList>
            <person name="Lu H."/>
            <person name="Xing P."/>
            <person name="Wu Q."/>
        </authorList>
    </citation>
    <scope>NUCLEOTIDE SEQUENCE [LARGE SCALE GENOMIC DNA]</scope>
    <source>
        <strain evidence="3 4">TQ8S</strain>
    </source>
</reference>
<dbReference type="NCBIfam" id="NF008657">
    <property type="entry name" value="PRK11657.1"/>
    <property type="match status" value="1"/>
</dbReference>
<dbReference type="Gene3D" id="3.40.30.10">
    <property type="entry name" value="Glutaredoxin"/>
    <property type="match status" value="1"/>
</dbReference>
<feature type="domain" description="Thioredoxin-like fold" evidence="2">
    <location>
        <begin position="130"/>
        <end position="257"/>
    </location>
</feature>
<keyword evidence="1" id="KW-0732">Signal</keyword>
<dbReference type="InterPro" id="IPR033954">
    <property type="entry name" value="DiS-bond_Isoase_DsbC/G"/>
</dbReference>
<dbReference type="Proteomes" id="UP000253204">
    <property type="component" value="Unassembled WGS sequence"/>
</dbReference>
<evidence type="ECO:0000313" key="4">
    <source>
        <dbReference type="Proteomes" id="UP000253204"/>
    </source>
</evidence>